<protein>
    <recommendedName>
        <fullName evidence="5">Sulfolactate dehydrogenase</fullName>
    </recommendedName>
</protein>
<dbReference type="InterPro" id="IPR043143">
    <property type="entry name" value="Mal/L-sulf/L-lact_DH-like_NADP"/>
</dbReference>
<dbReference type="Proteomes" id="UP000232163">
    <property type="component" value="Unassembled WGS sequence"/>
</dbReference>
<name>A0A2N9VUY9_9HYPH</name>
<dbReference type="InterPro" id="IPR036111">
    <property type="entry name" value="Mal/L-sulfo/L-lacto_DH-like_sf"/>
</dbReference>
<organism evidence="3 4">
    <name type="scientific">Phyllobacterium zundukense</name>
    <dbReference type="NCBI Taxonomy" id="1867719"/>
    <lineage>
        <taxon>Bacteria</taxon>
        <taxon>Pseudomonadati</taxon>
        <taxon>Pseudomonadota</taxon>
        <taxon>Alphaproteobacteria</taxon>
        <taxon>Hyphomicrobiales</taxon>
        <taxon>Phyllobacteriaceae</taxon>
        <taxon>Phyllobacterium</taxon>
    </lineage>
</organism>
<dbReference type="Gene3D" id="3.30.1370.60">
    <property type="entry name" value="Hypothetical oxidoreductase yiak, domain 2"/>
    <property type="match status" value="1"/>
</dbReference>
<dbReference type="EMBL" id="MZMT01000043">
    <property type="protein sequence ID" value="PIO43307.1"/>
    <property type="molecule type" value="Genomic_DNA"/>
</dbReference>
<dbReference type="SUPFAM" id="SSF89733">
    <property type="entry name" value="L-sulfolactate dehydrogenase-like"/>
    <property type="match status" value="1"/>
</dbReference>
<evidence type="ECO:0000313" key="3">
    <source>
        <dbReference type="EMBL" id="PIO43307.1"/>
    </source>
</evidence>
<dbReference type="OrthoDB" id="9811519at2"/>
<dbReference type="Gene3D" id="1.10.1530.10">
    <property type="match status" value="1"/>
</dbReference>
<dbReference type="AlphaFoldDB" id="A0A2N9VUY9"/>
<evidence type="ECO:0000256" key="1">
    <source>
        <dbReference type="ARBA" id="ARBA00006056"/>
    </source>
</evidence>
<accession>A0A2N9VUY9</accession>
<dbReference type="InterPro" id="IPR003767">
    <property type="entry name" value="Malate/L-lactate_DH-like"/>
</dbReference>
<dbReference type="InterPro" id="IPR043144">
    <property type="entry name" value="Mal/L-sulf/L-lact_DH-like_ah"/>
</dbReference>
<evidence type="ECO:0000313" key="4">
    <source>
        <dbReference type="Proteomes" id="UP000232163"/>
    </source>
</evidence>
<proteinExistence type="inferred from homology"/>
<dbReference type="GO" id="GO:0016491">
    <property type="term" value="F:oxidoreductase activity"/>
    <property type="evidence" value="ECO:0007669"/>
    <property type="project" value="UniProtKB-KW"/>
</dbReference>
<keyword evidence="4" id="KW-1185">Reference proteome</keyword>
<evidence type="ECO:0008006" key="5">
    <source>
        <dbReference type="Google" id="ProtNLM"/>
    </source>
</evidence>
<evidence type="ECO:0000256" key="2">
    <source>
        <dbReference type="ARBA" id="ARBA00023002"/>
    </source>
</evidence>
<dbReference type="KEGG" id="pht:BLM14_27990"/>
<dbReference type="Pfam" id="PF02615">
    <property type="entry name" value="Ldh_2"/>
    <property type="match status" value="1"/>
</dbReference>
<gene>
    <name evidence="3" type="ORF">B5P45_18960</name>
</gene>
<reference evidence="3 4" key="1">
    <citation type="journal article" date="2017" name="Int J Environ Stud">
        <title>Does the Miocene-Pliocene relict legume Oxytropis triphylla form nitrogen-fixing nodules with a combination of bacterial strains?</title>
        <authorList>
            <person name="Safronova V."/>
            <person name="Belimov A."/>
            <person name="Sazanova A."/>
            <person name="Kuznetsova I."/>
            <person name="Popova J."/>
            <person name="Andronov E."/>
            <person name="Verkhozina A."/>
            <person name="Tikhonovich I."/>
        </authorList>
    </citation>
    <scope>NUCLEOTIDE SEQUENCE [LARGE SCALE GENOMIC DNA]</scope>
    <source>
        <strain evidence="3 4">Tri-38</strain>
    </source>
</reference>
<comment type="caution">
    <text evidence="3">The sequence shown here is derived from an EMBL/GenBank/DDBJ whole genome shotgun (WGS) entry which is preliminary data.</text>
</comment>
<dbReference type="RefSeq" id="WP_100003446.1">
    <property type="nucleotide sequence ID" value="NZ_CP017944.1"/>
</dbReference>
<sequence length="343" mass="35553">MSDIRTLTFDEIEALATKALIASNVSAQNASAVARSIAAAERDGQAIVGLSYLPTYCDHAACGKVDGHARPRLETLSAAVLRVDAGTGFAHPAIALGLHPLTEVARQCGIAALSVGNSYACGSLGYFVEELAGQGLVALMTANASPSIAPFGGKTPFFGTNPLAFGVPREGREPLVVDQSSSVVAKVAVIDAYNRGAALPDGWAIDANGVPTNDAAAAMEGSLLPIGGYKGFGLALMVDILAAGLTRSHWSFEASSFGDCEGGPPRTGQMIIALDPKLFAGADFSARLEEMLGAAQETPAVRLPGDRRLEARKKHREGISVPAAVVETVERYAREGSPKLPKQ</sequence>
<dbReference type="PANTHER" id="PTHR11091:SF0">
    <property type="entry name" value="MALATE DEHYDROGENASE"/>
    <property type="match status" value="1"/>
</dbReference>
<keyword evidence="2" id="KW-0560">Oxidoreductase</keyword>
<dbReference type="PANTHER" id="PTHR11091">
    <property type="entry name" value="OXIDOREDUCTASE-RELATED"/>
    <property type="match status" value="1"/>
</dbReference>
<comment type="similarity">
    <text evidence="1">Belongs to the LDH2/MDH2 oxidoreductase family.</text>
</comment>